<accession>A0ABX4ZKB2</accession>
<evidence type="ECO:0000256" key="1">
    <source>
        <dbReference type="SAM" id="Coils"/>
    </source>
</evidence>
<dbReference type="EMBL" id="LMYI01000017">
    <property type="protein sequence ID" value="POS61261.1"/>
    <property type="molecule type" value="Genomic_DNA"/>
</dbReference>
<keyword evidence="3" id="KW-1185">Reference proteome</keyword>
<proteinExistence type="predicted"/>
<evidence type="ECO:0000313" key="2">
    <source>
        <dbReference type="EMBL" id="POS61261.1"/>
    </source>
</evidence>
<sequence>MKVGVSVQENRQLSVMQKNPDLERLEIALVQLGFALEQQEIQAEAERTEQKEMRQALLDRIDALEARLRTILEMDAGALGAAASPETEEEER</sequence>
<protein>
    <recommendedName>
        <fullName evidence="4">DUF904 domain-containing protein</fullName>
    </recommendedName>
</protein>
<evidence type="ECO:0008006" key="4">
    <source>
        <dbReference type="Google" id="ProtNLM"/>
    </source>
</evidence>
<feature type="coiled-coil region" evidence="1">
    <location>
        <begin position="36"/>
        <end position="74"/>
    </location>
</feature>
<reference evidence="2 3" key="1">
    <citation type="submission" date="2018-02" db="EMBL/GenBank/DDBJ databases">
        <title>Draft genome sequences of four Parasaccharibacter apium strains isolated from honey bees.</title>
        <authorList>
            <person name="Corby-Harris V.L."/>
            <person name="Anderson K.E."/>
        </authorList>
    </citation>
    <scope>NUCLEOTIDE SEQUENCE [LARGE SCALE GENOMIC DNA]</scope>
    <source>
        <strain evidence="2 3">B8</strain>
    </source>
</reference>
<organism evidence="2 3">
    <name type="scientific">Parasaccharibacter apium</name>
    <dbReference type="NCBI Taxonomy" id="1510841"/>
    <lineage>
        <taxon>Bacteria</taxon>
        <taxon>Pseudomonadati</taxon>
        <taxon>Pseudomonadota</taxon>
        <taxon>Alphaproteobacteria</taxon>
        <taxon>Acetobacterales</taxon>
        <taxon>Acetobacteraceae</taxon>
        <taxon>Parasaccharibacter</taxon>
    </lineage>
</organism>
<comment type="caution">
    <text evidence="2">The sequence shown here is derived from an EMBL/GenBank/DDBJ whole genome shotgun (WGS) entry which is preliminary data.</text>
</comment>
<evidence type="ECO:0000313" key="3">
    <source>
        <dbReference type="Proteomes" id="UP000237218"/>
    </source>
</evidence>
<dbReference type="Proteomes" id="UP000237218">
    <property type="component" value="Unassembled WGS sequence"/>
</dbReference>
<keyword evidence="1" id="KW-0175">Coiled coil</keyword>
<name>A0ABX4ZKB2_9PROT</name>
<gene>
    <name evidence="2" type="ORF">ASQ42_08725</name>
</gene>